<evidence type="ECO:0000313" key="2">
    <source>
        <dbReference type="Proteomes" id="UP001219901"/>
    </source>
</evidence>
<dbReference type="AlphaFoldDB" id="A0AAJ5ZC86"/>
<organism evidence="1 2">
    <name type="scientific">Candidatus Lucifugimonas marina</name>
    <dbReference type="NCBI Taxonomy" id="3038979"/>
    <lineage>
        <taxon>Bacteria</taxon>
        <taxon>Bacillati</taxon>
        <taxon>Chloroflexota</taxon>
        <taxon>Dehalococcoidia</taxon>
        <taxon>SAR202 cluster</taxon>
        <taxon>Candidatus Lucifugimonadales</taxon>
        <taxon>Candidatus Lucifugimonadaceae</taxon>
        <taxon>Candidatus Lucifugimonas</taxon>
    </lineage>
</organism>
<sequence>MTNAGRPRAIPARLIPELLQRHDRGEGYRMLSRWLKRCGIDASPAACRRAALGLSPYGVRSPN</sequence>
<dbReference type="Proteomes" id="UP001219901">
    <property type="component" value="Chromosome"/>
</dbReference>
<reference evidence="2" key="2">
    <citation type="submission" date="2023-06" db="EMBL/GenBank/DDBJ databases">
        <title>Pangenomics reveal diversification of enzyme families and niche specialization in globally abundant SAR202 bacteria.</title>
        <authorList>
            <person name="Saw J.H.W."/>
        </authorList>
    </citation>
    <scope>NUCLEOTIDE SEQUENCE [LARGE SCALE GENOMIC DNA]</scope>
    <source>
        <strain evidence="2">JH1073</strain>
    </source>
</reference>
<reference evidence="1 2" key="1">
    <citation type="submission" date="2019-11" db="EMBL/GenBank/DDBJ databases">
        <authorList>
            <person name="Cho J.-C."/>
        </authorList>
    </citation>
    <scope>NUCLEOTIDE SEQUENCE [LARGE SCALE GENOMIC DNA]</scope>
    <source>
        <strain evidence="1 2">JH1073</strain>
    </source>
</reference>
<dbReference type="EMBL" id="CP046147">
    <property type="protein sequence ID" value="WFG38697.1"/>
    <property type="molecule type" value="Genomic_DNA"/>
</dbReference>
<name>A0AAJ5ZC86_9CHLR</name>
<evidence type="ECO:0000313" key="1">
    <source>
        <dbReference type="EMBL" id="WFG38697.1"/>
    </source>
</evidence>
<gene>
    <name evidence="1" type="ORF">GKO48_03450</name>
</gene>
<accession>A0AAJ5ZC86</accession>
<protein>
    <submittedName>
        <fullName evidence="1">Uncharacterized protein</fullName>
    </submittedName>
</protein>
<dbReference type="RefSeq" id="WP_342827170.1">
    <property type="nucleotide sequence ID" value="NZ_CP046147.1"/>
</dbReference>
<proteinExistence type="predicted"/>
<keyword evidence="2" id="KW-1185">Reference proteome</keyword>